<evidence type="ECO:0008006" key="3">
    <source>
        <dbReference type="Google" id="ProtNLM"/>
    </source>
</evidence>
<proteinExistence type="predicted"/>
<dbReference type="AlphaFoldDB" id="A0A3S0CB62"/>
<protein>
    <recommendedName>
        <fullName evidence="3">DUF429 domain-containing protein</fullName>
    </recommendedName>
</protein>
<accession>A0A3S0CB62</accession>
<reference evidence="1 2" key="1">
    <citation type="submission" date="2018-12" db="EMBL/GenBank/DDBJ databases">
        <title>Bacillus ochoae sp. nov., Paenibacillus whitsoniae sp. nov., Paenibacillus spiritus sp. nov. Isolated from the Mars Exploration Rover during spacecraft assembly.</title>
        <authorList>
            <person name="Seuylemezian A."/>
            <person name="Vaishampayan P."/>
        </authorList>
    </citation>
    <scope>NUCLEOTIDE SEQUENCE [LARGE SCALE GENOMIC DNA]</scope>
    <source>
        <strain evidence="1 2">MER 54</strain>
    </source>
</reference>
<gene>
    <name evidence="1" type="ORF">EJQ19_09770</name>
</gene>
<evidence type="ECO:0000313" key="1">
    <source>
        <dbReference type="EMBL" id="RTE09976.1"/>
    </source>
</evidence>
<name>A0A3S0CB62_9BACL</name>
<dbReference type="OrthoDB" id="7388866at2"/>
<dbReference type="Proteomes" id="UP000276128">
    <property type="component" value="Unassembled WGS sequence"/>
</dbReference>
<dbReference type="EMBL" id="RXHU01000024">
    <property type="protein sequence ID" value="RTE09976.1"/>
    <property type="molecule type" value="Genomic_DNA"/>
</dbReference>
<sequence length="262" mass="29896">MNWERYIGIDYAGRGEPHERTVGIQVVEIDREGHVQRMSPPGGSARSFSWSRQEVYTYLHTQLAVKKEQVIIGIDHNLSFPYSYFGEQGLRDWDDFLSHFVALWPTREQSVRACREQAPPYKNGAELRITETYTASAKSAWNFEQLTGAVSYSTHAGLPWIHALRTEAGSGLHIWPFDGWRPPADTSVLAEVYPALLYQRYKHADDFPRDWPRDAQDAYVIAAWLRERDGNGTLVRYFAADTLTAAEKAIAQRCEGWILGVC</sequence>
<dbReference type="RefSeq" id="WP_126141020.1">
    <property type="nucleotide sequence ID" value="NZ_RXHU01000024.1"/>
</dbReference>
<evidence type="ECO:0000313" key="2">
    <source>
        <dbReference type="Proteomes" id="UP000276128"/>
    </source>
</evidence>
<keyword evidence="2" id="KW-1185">Reference proteome</keyword>
<comment type="caution">
    <text evidence="1">The sequence shown here is derived from an EMBL/GenBank/DDBJ whole genome shotgun (WGS) entry which is preliminary data.</text>
</comment>
<organism evidence="1 2">
    <name type="scientific">Paenibacillus whitsoniae</name>
    <dbReference type="NCBI Taxonomy" id="2496558"/>
    <lineage>
        <taxon>Bacteria</taxon>
        <taxon>Bacillati</taxon>
        <taxon>Bacillota</taxon>
        <taxon>Bacilli</taxon>
        <taxon>Bacillales</taxon>
        <taxon>Paenibacillaceae</taxon>
        <taxon>Paenibacillus</taxon>
    </lineage>
</organism>